<sequence length="184" mass="21186">MSKVILYIYLASLTVDSYYCWITDINTELLSQNMDRFGYDDRIAAKNLLIFPGTKWCGPGNSAENDDDLGTEAEADACCREHDKCPDLIGGHETNYNLENPVFYTRLNCSCDDKFYYCLKASKTATAQYIGAIYFNTLNTKCFKEDYPITGCIKRGGWFNMKCLEYSYDTTAEPKYQWFDVKNF</sequence>
<dbReference type="EMBL" id="CM056797">
    <property type="protein sequence ID" value="KAJ8712765.1"/>
    <property type="molecule type" value="Genomic_DNA"/>
</dbReference>
<reference evidence="1" key="1">
    <citation type="submission" date="2023-03" db="EMBL/GenBank/DDBJ databases">
        <title>Chromosome-level genomes of two armyworms, Mythimna separata and Mythimna loreyi, provide insights into the biosynthesis and reception of sex pheromones.</title>
        <authorList>
            <person name="Zhao H."/>
        </authorList>
    </citation>
    <scope>NUCLEOTIDE SEQUENCE</scope>
    <source>
        <strain evidence="1">BeijingLab</strain>
    </source>
</reference>
<comment type="caution">
    <text evidence="1">The sequence shown here is derived from an EMBL/GenBank/DDBJ whole genome shotgun (WGS) entry which is preliminary data.</text>
</comment>
<proteinExistence type="predicted"/>
<evidence type="ECO:0000313" key="1">
    <source>
        <dbReference type="EMBL" id="KAJ8712765.1"/>
    </source>
</evidence>
<dbReference type="Proteomes" id="UP001231649">
    <property type="component" value="Chromosome 21"/>
</dbReference>
<organism evidence="1 2">
    <name type="scientific">Mythimna loreyi</name>
    <dbReference type="NCBI Taxonomy" id="667449"/>
    <lineage>
        <taxon>Eukaryota</taxon>
        <taxon>Metazoa</taxon>
        <taxon>Ecdysozoa</taxon>
        <taxon>Arthropoda</taxon>
        <taxon>Hexapoda</taxon>
        <taxon>Insecta</taxon>
        <taxon>Pterygota</taxon>
        <taxon>Neoptera</taxon>
        <taxon>Endopterygota</taxon>
        <taxon>Lepidoptera</taxon>
        <taxon>Glossata</taxon>
        <taxon>Ditrysia</taxon>
        <taxon>Noctuoidea</taxon>
        <taxon>Noctuidae</taxon>
        <taxon>Noctuinae</taxon>
        <taxon>Hadenini</taxon>
        <taxon>Mythimna</taxon>
    </lineage>
</organism>
<accession>A0ACC2QCA3</accession>
<keyword evidence="2" id="KW-1185">Reference proteome</keyword>
<evidence type="ECO:0000313" key="2">
    <source>
        <dbReference type="Proteomes" id="UP001231649"/>
    </source>
</evidence>
<gene>
    <name evidence="1" type="ORF">PYW08_008069</name>
</gene>
<protein>
    <submittedName>
        <fullName evidence="1">Uncharacterized protein</fullName>
    </submittedName>
</protein>
<name>A0ACC2QCA3_9NEOP</name>